<proteinExistence type="predicted"/>
<dbReference type="EMBL" id="QJRO01000001">
    <property type="protein sequence ID" value="PYB86665.1"/>
    <property type="molecule type" value="Genomic_DNA"/>
</dbReference>
<feature type="signal peptide" evidence="1">
    <location>
        <begin position="1"/>
        <end position="34"/>
    </location>
</feature>
<name>A0A2V4IBB0_9PSED</name>
<keyword evidence="1" id="KW-0732">Signal</keyword>
<protein>
    <recommendedName>
        <fullName evidence="4">Peptidyl-Asp metalloendopeptidase</fullName>
    </recommendedName>
</protein>
<feature type="chain" id="PRO_5015917019" description="Peptidyl-Asp metalloendopeptidase" evidence="1">
    <location>
        <begin position="35"/>
        <end position="442"/>
    </location>
</feature>
<dbReference type="PROSITE" id="PS51257">
    <property type="entry name" value="PROKAR_LIPOPROTEIN"/>
    <property type="match status" value="1"/>
</dbReference>
<reference evidence="2 3" key="1">
    <citation type="submission" date="2018-06" db="EMBL/GenBank/DDBJ databases">
        <title>Pseudomonas diversity within urban Lake Michigan freshwaters.</title>
        <authorList>
            <person name="Batrich M."/>
            <person name="Hatzopoulos T."/>
            <person name="Putonti C."/>
        </authorList>
    </citation>
    <scope>NUCLEOTIDE SEQUENCE [LARGE SCALE GENOMIC DNA]</scope>
    <source>
        <strain evidence="2 3">LBp-160603</strain>
    </source>
</reference>
<evidence type="ECO:0000313" key="2">
    <source>
        <dbReference type="EMBL" id="PYB86665.1"/>
    </source>
</evidence>
<comment type="caution">
    <text evidence="2">The sequence shown here is derived from an EMBL/GenBank/DDBJ whole genome shotgun (WGS) entry which is preliminary data.</text>
</comment>
<sequence>MASLLRMMLTMALAISLLSACSLTQQTSAPTARAAPALFELGPTMDHQGWLEMQRKINLGAYLNDLLDDPANQEIRLVTVFPEIVVHGTRMISVLLPGEKQVHYQLRWFGDDKPGKSYWYGDRPSDRKQRFSSSAEVDVDPSSWVSLVRYGDKVFGEIRVDGQLYRLDYVGAGQQVLIRVDASKSVQAQTCIRVEDPDPSPSAHPFVRQQSARSTAVSTVRVMMMSTVEARAGFSRRPADYPSLSDIMEDHLIFANRQLQGSGVEVKYDFAGYVESIASEKGRTPNAVLNLIRMSGSDVYTQMQAARDSLRADLVLTAIVDPTVFGRYYFASRKETGFSTWNVLGDYLDMGHVLGHNIGGEHYWEPGDPDFFDPPYQHGYLLPGGNARTIMTDYEDCRGCTRLNYYSSPLKQWQGIPLGTAERHDVVRRLNERRAAVEDFYP</sequence>
<evidence type="ECO:0008006" key="4">
    <source>
        <dbReference type="Google" id="ProtNLM"/>
    </source>
</evidence>
<gene>
    <name evidence="2" type="ORF">DMX07_02405</name>
</gene>
<evidence type="ECO:0000256" key="1">
    <source>
        <dbReference type="SAM" id="SignalP"/>
    </source>
</evidence>
<dbReference type="RefSeq" id="WP_110697304.1">
    <property type="nucleotide sequence ID" value="NZ_CP151184.1"/>
</dbReference>
<evidence type="ECO:0000313" key="3">
    <source>
        <dbReference type="Proteomes" id="UP000247620"/>
    </source>
</evidence>
<accession>A0A2V4IBB0</accession>
<dbReference type="Proteomes" id="UP000247620">
    <property type="component" value="Unassembled WGS sequence"/>
</dbReference>
<dbReference type="AlphaFoldDB" id="A0A2V4IBB0"/>
<organism evidence="2 3">
    <name type="scientific">Pseudomonas soli</name>
    <dbReference type="NCBI Taxonomy" id="1306993"/>
    <lineage>
        <taxon>Bacteria</taxon>
        <taxon>Pseudomonadati</taxon>
        <taxon>Pseudomonadota</taxon>
        <taxon>Gammaproteobacteria</taxon>
        <taxon>Pseudomonadales</taxon>
        <taxon>Pseudomonadaceae</taxon>
        <taxon>Pseudomonas</taxon>
    </lineage>
</organism>